<protein>
    <recommendedName>
        <fullName evidence="1">Protein YOP1</fullName>
    </recommendedName>
</protein>
<proteinExistence type="inferred from homology"/>
<dbReference type="RefSeq" id="XP_020048815.1">
    <property type="nucleotide sequence ID" value="XM_020192849.1"/>
</dbReference>
<feature type="transmembrane region" description="Helical" evidence="1">
    <location>
        <begin position="37"/>
        <end position="58"/>
    </location>
</feature>
<keyword evidence="1" id="KW-0472">Membrane</keyword>
<dbReference type="GO" id="GO:0016020">
    <property type="term" value="C:membrane"/>
    <property type="evidence" value="ECO:0007669"/>
    <property type="project" value="UniProtKB-SubCell"/>
</dbReference>
<dbReference type="EMBL" id="KV454477">
    <property type="protein sequence ID" value="ODV62508.1"/>
    <property type="molecule type" value="Genomic_DNA"/>
</dbReference>
<dbReference type="PANTHER" id="PTHR12300">
    <property type="entry name" value="HVA22-LIKE PROTEINS"/>
    <property type="match status" value="1"/>
</dbReference>
<dbReference type="Pfam" id="PF03134">
    <property type="entry name" value="TB2_DP1_HVA22"/>
    <property type="match status" value="1"/>
</dbReference>
<dbReference type="STRING" id="1344418.A0A1D2VLL1"/>
<reference evidence="4" key="1">
    <citation type="submission" date="2016-05" db="EMBL/GenBank/DDBJ databases">
        <title>Comparative genomics of biotechnologically important yeasts.</title>
        <authorList>
            <consortium name="DOE Joint Genome Institute"/>
            <person name="Riley R."/>
            <person name="Haridas S."/>
            <person name="Wolfe K.H."/>
            <person name="Lopes M.R."/>
            <person name="Hittinger C.T."/>
            <person name="Goker M."/>
            <person name="Salamov A."/>
            <person name="Wisecaver J."/>
            <person name="Long T.M."/>
            <person name="Aerts A.L."/>
            <person name="Barry K."/>
            <person name="Choi C."/>
            <person name="Clum A."/>
            <person name="Coughlan A.Y."/>
            <person name="Deshpande S."/>
            <person name="Douglass A.P."/>
            <person name="Hanson S.J."/>
            <person name="Klenk H.-P."/>
            <person name="Labutti K."/>
            <person name="Lapidus A."/>
            <person name="Lindquist E."/>
            <person name="Lipzen A."/>
            <person name="Meier-Kolthoff J.P."/>
            <person name="Ohm R.A."/>
            <person name="Otillar R.P."/>
            <person name="Pangilinan J."/>
            <person name="Peng Y."/>
            <person name="Rokas A."/>
            <person name="Rosa C.A."/>
            <person name="Scheuner C."/>
            <person name="Sibirny A.A."/>
            <person name="Slot J.C."/>
            <person name="Stielow J.B."/>
            <person name="Sun H."/>
            <person name="Kurtzman C.P."/>
            <person name="Blackwell M."/>
            <person name="Grigoriev I.V."/>
            <person name="Jeffries T.W."/>
        </authorList>
    </citation>
    <scope>NUCLEOTIDE SEQUENCE [LARGE SCALE GENOMIC DNA]</scope>
    <source>
        <strain evidence="4">DSM 1968</strain>
    </source>
</reference>
<feature type="region of interest" description="Disordered" evidence="2">
    <location>
        <begin position="145"/>
        <end position="178"/>
    </location>
</feature>
<comment type="subcellular location">
    <subcellularLocation>
        <location evidence="1">Membrane</location>
        <topology evidence="1">Multi-pass membrane protein</topology>
    </subcellularLocation>
</comment>
<dbReference type="GeneID" id="30966485"/>
<evidence type="ECO:0000256" key="2">
    <source>
        <dbReference type="SAM" id="MobiDB-lite"/>
    </source>
</evidence>
<dbReference type="OrthoDB" id="434647at2759"/>
<sequence length="329" mass="38361">MFGLMFDLLSFAISILFPIYASFKALKINDPLLLKHWLIYWMIFIIFQFVTNFFNVFLQFIPFYKFIKFYTHLWLILPQTKGSIYLFNFYLNPLLYQNDQKIDLFLNNLQKNLRLNLFNLKKFFIDLISLNLNLNLLNYINTDNTDNTDNQYQNNQYKNKNNGNNNNNNNNSKTINDRNSNLNLSNSYILSLLDQFKDPLYNSTNNSTSTTPYPSFSSSVPSLINPYANNSSQNDSNPNLSNSSFLQSFLSTLPKSKLALSGQFDNPDSLNNKRNNQEFFNLLSSGFDFVRKDEVPNPPSTLQNNPSWFKNSWFSSSRNSINSNKEKNS</sequence>
<dbReference type="AlphaFoldDB" id="A0A1D2VLL1"/>
<organism evidence="3 4">
    <name type="scientific">Ascoidea rubescens DSM 1968</name>
    <dbReference type="NCBI Taxonomy" id="1344418"/>
    <lineage>
        <taxon>Eukaryota</taxon>
        <taxon>Fungi</taxon>
        <taxon>Dikarya</taxon>
        <taxon>Ascomycota</taxon>
        <taxon>Saccharomycotina</taxon>
        <taxon>Saccharomycetes</taxon>
        <taxon>Ascoideaceae</taxon>
        <taxon>Ascoidea</taxon>
    </lineage>
</organism>
<comment type="similarity">
    <text evidence="1">Belongs to the DP1 family.</text>
</comment>
<dbReference type="InterPro" id="IPR004345">
    <property type="entry name" value="TB2_DP1_HVA22"/>
</dbReference>
<keyword evidence="1" id="KW-1133">Transmembrane helix</keyword>
<keyword evidence="1" id="KW-0812">Transmembrane</keyword>
<evidence type="ECO:0000313" key="3">
    <source>
        <dbReference type="EMBL" id="ODV62508.1"/>
    </source>
</evidence>
<comment type="caution">
    <text evidence="1">Lacks conserved residue(s) required for the propagation of feature annotation.</text>
</comment>
<dbReference type="PANTHER" id="PTHR12300:SF177">
    <property type="entry name" value="PROTEIN YOP1"/>
    <property type="match status" value="1"/>
</dbReference>
<evidence type="ECO:0000256" key="1">
    <source>
        <dbReference type="RuleBase" id="RU362006"/>
    </source>
</evidence>
<name>A0A1D2VLL1_9ASCO</name>
<accession>A0A1D2VLL1</accession>
<gene>
    <name evidence="3" type="ORF">ASCRUDRAFT_74871</name>
</gene>
<evidence type="ECO:0000313" key="4">
    <source>
        <dbReference type="Proteomes" id="UP000095038"/>
    </source>
</evidence>
<keyword evidence="4" id="KW-1185">Reference proteome</keyword>
<dbReference type="Proteomes" id="UP000095038">
    <property type="component" value="Unassembled WGS sequence"/>
</dbReference>
<dbReference type="InParanoid" id="A0A1D2VLL1"/>